<gene>
    <name evidence="2" type="ORF">AURDEDRAFT_174462</name>
</gene>
<keyword evidence="1" id="KW-0472">Membrane</keyword>
<dbReference type="Proteomes" id="UP000006514">
    <property type="component" value="Unassembled WGS sequence"/>
</dbReference>
<keyword evidence="3" id="KW-1185">Reference proteome</keyword>
<sequence length="94" mass="10761">MMVSSNILIACSCTLASVVNVFVLNALLSLRTHARQVRAEPSYARHSFIGMDVPLYMISNPRTVALDVEDSVHYDLGTFNDWERYIAQHWQYKL</sequence>
<evidence type="ECO:0000256" key="1">
    <source>
        <dbReference type="SAM" id="Phobius"/>
    </source>
</evidence>
<dbReference type="AlphaFoldDB" id="J0WUQ6"/>
<keyword evidence="1" id="KW-0812">Transmembrane</keyword>
<protein>
    <submittedName>
        <fullName evidence="2">Uncharacterized protein</fullName>
    </submittedName>
</protein>
<feature type="transmembrane region" description="Helical" evidence="1">
    <location>
        <begin position="6"/>
        <end position="28"/>
    </location>
</feature>
<dbReference type="EMBL" id="JH687860">
    <property type="protein sequence ID" value="EJD36504.1"/>
    <property type="molecule type" value="Genomic_DNA"/>
</dbReference>
<organism evidence="2 3">
    <name type="scientific">Auricularia subglabra (strain TFB-10046 / SS5)</name>
    <name type="common">White-rot fungus</name>
    <name type="synonym">Auricularia delicata (strain TFB10046)</name>
    <dbReference type="NCBI Taxonomy" id="717982"/>
    <lineage>
        <taxon>Eukaryota</taxon>
        <taxon>Fungi</taxon>
        <taxon>Dikarya</taxon>
        <taxon>Basidiomycota</taxon>
        <taxon>Agaricomycotina</taxon>
        <taxon>Agaricomycetes</taxon>
        <taxon>Auriculariales</taxon>
        <taxon>Auriculariaceae</taxon>
        <taxon>Auricularia</taxon>
    </lineage>
</organism>
<name>J0WUQ6_AURST</name>
<evidence type="ECO:0000313" key="2">
    <source>
        <dbReference type="EMBL" id="EJD36504.1"/>
    </source>
</evidence>
<dbReference type="KEGG" id="adl:AURDEDRAFT_174462"/>
<dbReference type="InParanoid" id="J0WUQ6"/>
<proteinExistence type="predicted"/>
<keyword evidence="1" id="KW-1133">Transmembrane helix</keyword>
<evidence type="ECO:0000313" key="3">
    <source>
        <dbReference type="Proteomes" id="UP000006514"/>
    </source>
</evidence>
<reference evidence="3" key="1">
    <citation type="journal article" date="2012" name="Science">
        <title>The Paleozoic origin of enzymatic lignin decomposition reconstructed from 31 fungal genomes.</title>
        <authorList>
            <person name="Floudas D."/>
            <person name="Binder M."/>
            <person name="Riley R."/>
            <person name="Barry K."/>
            <person name="Blanchette R.A."/>
            <person name="Henrissat B."/>
            <person name="Martinez A.T."/>
            <person name="Otillar R."/>
            <person name="Spatafora J.W."/>
            <person name="Yadav J.S."/>
            <person name="Aerts A."/>
            <person name="Benoit I."/>
            <person name="Boyd A."/>
            <person name="Carlson A."/>
            <person name="Copeland A."/>
            <person name="Coutinho P.M."/>
            <person name="de Vries R.P."/>
            <person name="Ferreira P."/>
            <person name="Findley K."/>
            <person name="Foster B."/>
            <person name="Gaskell J."/>
            <person name="Glotzer D."/>
            <person name="Gorecki P."/>
            <person name="Heitman J."/>
            <person name="Hesse C."/>
            <person name="Hori C."/>
            <person name="Igarashi K."/>
            <person name="Jurgens J.A."/>
            <person name="Kallen N."/>
            <person name="Kersten P."/>
            <person name="Kohler A."/>
            <person name="Kuees U."/>
            <person name="Kumar T.K.A."/>
            <person name="Kuo A."/>
            <person name="LaButti K."/>
            <person name="Larrondo L.F."/>
            <person name="Lindquist E."/>
            <person name="Ling A."/>
            <person name="Lombard V."/>
            <person name="Lucas S."/>
            <person name="Lundell T."/>
            <person name="Martin R."/>
            <person name="McLaughlin D.J."/>
            <person name="Morgenstern I."/>
            <person name="Morin E."/>
            <person name="Murat C."/>
            <person name="Nagy L.G."/>
            <person name="Nolan M."/>
            <person name="Ohm R.A."/>
            <person name="Patyshakuliyeva A."/>
            <person name="Rokas A."/>
            <person name="Ruiz-Duenas F.J."/>
            <person name="Sabat G."/>
            <person name="Salamov A."/>
            <person name="Samejima M."/>
            <person name="Schmutz J."/>
            <person name="Slot J.C."/>
            <person name="St John F."/>
            <person name="Stenlid J."/>
            <person name="Sun H."/>
            <person name="Sun S."/>
            <person name="Syed K."/>
            <person name="Tsang A."/>
            <person name="Wiebenga A."/>
            <person name="Young D."/>
            <person name="Pisabarro A."/>
            <person name="Eastwood D.C."/>
            <person name="Martin F."/>
            <person name="Cullen D."/>
            <person name="Grigoriev I.V."/>
            <person name="Hibbett D.S."/>
        </authorList>
    </citation>
    <scope>NUCLEOTIDE SEQUENCE [LARGE SCALE GENOMIC DNA]</scope>
    <source>
        <strain evidence="3">TFB10046</strain>
    </source>
</reference>
<accession>J0WUQ6</accession>